<dbReference type="InterPro" id="IPR022663">
    <property type="entry name" value="DapB_C"/>
</dbReference>
<evidence type="ECO:0000256" key="1">
    <source>
        <dbReference type="ARBA" id="ARBA00006642"/>
    </source>
</evidence>
<dbReference type="InterPro" id="IPR000846">
    <property type="entry name" value="DapB_N"/>
</dbReference>
<feature type="domain" description="Dihydrodipicolinate reductase N-terminal" evidence="14">
    <location>
        <begin position="3"/>
        <end position="115"/>
    </location>
</feature>
<evidence type="ECO:0000256" key="11">
    <source>
        <dbReference type="ARBA" id="ARBA00049080"/>
    </source>
</evidence>
<evidence type="ECO:0000256" key="10">
    <source>
        <dbReference type="ARBA" id="ARBA00038983"/>
    </source>
</evidence>
<comment type="subunit">
    <text evidence="13">Homotetramer.</text>
</comment>
<feature type="binding site" evidence="13">
    <location>
        <position position="145"/>
    </location>
    <ligand>
        <name>(S)-2,3,4,5-tetrahydrodipicolinate</name>
        <dbReference type="ChEBI" id="CHEBI:16845"/>
    </ligand>
</feature>
<dbReference type="Pfam" id="PF01113">
    <property type="entry name" value="DapB_N"/>
    <property type="match status" value="1"/>
</dbReference>
<keyword evidence="8 13" id="KW-0457">Lysine biosynthesis</keyword>
<feature type="binding site" evidence="13">
    <location>
        <begin position="8"/>
        <end position="13"/>
    </location>
    <ligand>
        <name>NAD(+)</name>
        <dbReference type="ChEBI" id="CHEBI:57540"/>
    </ligand>
</feature>
<evidence type="ECO:0000256" key="9">
    <source>
        <dbReference type="ARBA" id="ARBA00037922"/>
    </source>
</evidence>
<dbReference type="InterPro" id="IPR022664">
    <property type="entry name" value="DapB_N_CS"/>
</dbReference>
<dbReference type="PROSITE" id="PS01298">
    <property type="entry name" value="DAPB"/>
    <property type="match status" value="1"/>
</dbReference>
<evidence type="ECO:0000259" key="15">
    <source>
        <dbReference type="Pfam" id="PF05173"/>
    </source>
</evidence>
<comment type="caution">
    <text evidence="13">Was originally thought to be a dihydrodipicolinate reductase (DHDPR), catalyzing the conversion of dihydrodipicolinate to tetrahydrodipicolinate. However, it was shown in E.coli that the substrate of the enzymatic reaction is not dihydrodipicolinate (DHDP) but in fact (2S,4S)-4-hydroxy-2,3,4,5-tetrahydrodipicolinic acid (HTPA), the product released by the DapA-catalyzed reaction.</text>
</comment>
<evidence type="ECO:0000256" key="13">
    <source>
        <dbReference type="HAMAP-Rule" id="MF_00102"/>
    </source>
</evidence>
<accession>A0A948TFI7</accession>
<comment type="caution">
    <text evidence="13">Lacks conserved residue(s) required for the propagation of feature annotation.</text>
</comment>
<dbReference type="Pfam" id="PF05173">
    <property type="entry name" value="DapB_C"/>
    <property type="match status" value="1"/>
</dbReference>
<comment type="pathway">
    <text evidence="9 13">Amino-acid biosynthesis; L-lysine biosynthesis via DAP pathway; (S)-tetrahydrodipicolinate from L-aspartate: step 4/4.</text>
</comment>
<gene>
    <name evidence="13 16" type="primary">dapB</name>
    <name evidence="16" type="ORF">H9847_03485</name>
</gene>
<keyword evidence="7 13" id="KW-0520">NAD</keyword>
<comment type="function">
    <text evidence="13">Catalyzes the conversion of 4-hydroxy-tetrahydrodipicolinate (HTPA) to tetrahydrodipicolinate.</text>
</comment>
<comment type="similarity">
    <text evidence="1 13">Belongs to the DapB family.</text>
</comment>
<dbReference type="EMBL" id="JAHLFE010000065">
    <property type="protein sequence ID" value="MBU3843920.1"/>
    <property type="molecule type" value="Genomic_DNA"/>
</dbReference>
<comment type="catalytic activity">
    <reaction evidence="11 13">
        <text>(S)-2,3,4,5-tetrahydrodipicolinate + NADP(+) + H2O = (2S,4S)-4-hydroxy-2,3,4,5-tetrahydrodipicolinate + NADPH + H(+)</text>
        <dbReference type="Rhea" id="RHEA:35331"/>
        <dbReference type="ChEBI" id="CHEBI:15377"/>
        <dbReference type="ChEBI" id="CHEBI:15378"/>
        <dbReference type="ChEBI" id="CHEBI:16845"/>
        <dbReference type="ChEBI" id="CHEBI:57783"/>
        <dbReference type="ChEBI" id="CHEBI:58349"/>
        <dbReference type="ChEBI" id="CHEBI:67139"/>
        <dbReference type="EC" id="1.17.1.8"/>
    </reaction>
</comment>
<feature type="binding site" evidence="13">
    <location>
        <position position="35"/>
    </location>
    <ligand>
        <name>NADP(+)</name>
        <dbReference type="ChEBI" id="CHEBI:58349"/>
    </ligand>
</feature>
<keyword evidence="2 13" id="KW-0963">Cytoplasm</keyword>
<dbReference type="Proteomes" id="UP000733611">
    <property type="component" value="Unassembled WGS sequence"/>
</dbReference>
<evidence type="ECO:0000256" key="12">
    <source>
        <dbReference type="ARBA" id="ARBA00049396"/>
    </source>
</evidence>
<dbReference type="GO" id="GO:0005829">
    <property type="term" value="C:cytosol"/>
    <property type="evidence" value="ECO:0007669"/>
    <property type="project" value="TreeGrafter"/>
</dbReference>
<dbReference type="CDD" id="cd02274">
    <property type="entry name" value="DHDPR_N"/>
    <property type="match status" value="1"/>
</dbReference>
<dbReference type="Gene3D" id="3.40.50.720">
    <property type="entry name" value="NAD(P)-binding Rossmann-like Domain"/>
    <property type="match status" value="1"/>
</dbReference>
<dbReference type="GO" id="GO:0008839">
    <property type="term" value="F:4-hydroxy-tetrahydrodipicolinate reductase"/>
    <property type="evidence" value="ECO:0007669"/>
    <property type="project" value="UniProtKB-UniRule"/>
</dbReference>
<dbReference type="GO" id="GO:0050661">
    <property type="term" value="F:NADP binding"/>
    <property type="evidence" value="ECO:0007669"/>
    <property type="project" value="UniProtKB-UniRule"/>
</dbReference>
<dbReference type="InterPro" id="IPR023940">
    <property type="entry name" value="DHDPR_bac"/>
</dbReference>
<name>A0A948TFI7_9GAMM</name>
<organism evidence="16 17">
    <name type="scientific">Candidatus Anaerobiospirillum pullicola</name>
    <dbReference type="NCBI Taxonomy" id="2838451"/>
    <lineage>
        <taxon>Bacteria</taxon>
        <taxon>Pseudomonadati</taxon>
        <taxon>Pseudomonadota</taxon>
        <taxon>Gammaproteobacteria</taxon>
        <taxon>Aeromonadales</taxon>
        <taxon>Succinivibrionaceae</taxon>
        <taxon>Anaerobiospirillum</taxon>
    </lineage>
</organism>
<evidence type="ECO:0000256" key="7">
    <source>
        <dbReference type="ARBA" id="ARBA00023027"/>
    </source>
</evidence>
<dbReference type="SUPFAM" id="SSF51735">
    <property type="entry name" value="NAD(P)-binding Rossmann-fold domains"/>
    <property type="match status" value="1"/>
</dbReference>
<keyword evidence="5 13" id="KW-0220">Diaminopimelate biosynthesis</keyword>
<dbReference type="Gene3D" id="3.30.360.10">
    <property type="entry name" value="Dihydrodipicolinate Reductase, domain 2"/>
    <property type="match status" value="1"/>
</dbReference>
<comment type="subcellular location">
    <subcellularLocation>
        <location evidence="13">Cytoplasm</location>
    </subcellularLocation>
</comment>
<dbReference type="NCBIfam" id="TIGR00036">
    <property type="entry name" value="dapB"/>
    <property type="match status" value="1"/>
</dbReference>
<dbReference type="GO" id="GO:0019877">
    <property type="term" value="P:diaminopimelate biosynthetic process"/>
    <property type="evidence" value="ECO:0007669"/>
    <property type="project" value="UniProtKB-UniRule"/>
</dbReference>
<feature type="active site" description="Proton donor" evidence="13">
    <location>
        <position position="148"/>
    </location>
</feature>
<evidence type="ECO:0000256" key="6">
    <source>
        <dbReference type="ARBA" id="ARBA00023002"/>
    </source>
</evidence>
<reference evidence="16" key="1">
    <citation type="journal article" date="2021" name="PeerJ">
        <title>Extensive microbial diversity within the chicken gut microbiome revealed by metagenomics and culture.</title>
        <authorList>
            <person name="Gilroy R."/>
            <person name="Ravi A."/>
            <person name="Getino M."/>
            <person name="Pursley I."/>
            <person name="Horton D.L."/>
            <person name="Alikhan N.F."/>
            <person name="Baker D."/>
            <person name="Gharbi K."/>
            <person name="Hall N."/>
            <person name="Watson M."/>
            <person name="Adriaenssens E.M."/>
            <person name="Foster-Nyarko E."/>
            <person name="Jarju S."/>
            <person name="Secka A."/>
            <person name="Antonio M."/>
            <person name="Oren A."/>
            <person name="Chaudhuri R.R."/>
            <person name="La Ragione R."/>
            <person name="Hildebrand F."/>
            <person name="Pallen M.J."/>
        </authorList>
    </citation>
    <scope>NUCLEOTIDE SEQUENCE</scope>
    <source>
        <strain evidence="16">378</strain>
    </source>
</reference>
<dbReference type="EC" id="1.17.1.8" evidence="10 13"/>
<feature type="binding site" evidence="13">
    <location>
        <begin position="88"/>
        <end position="90"/>
    </location>
    <ligand>
        <name>NAD(+)</name>
        <dbReference type="ChEBI" id="CHEBI:57540"/>
    </ligand>
</feature>
<evidence type="ECO:0000313" key="16">
    <source>
        <dbReference type="EMBL" id="MBU3843920.1"/>
    </source>
</evidence>
<dbReference type="GO" id="GO:0016726">
    <property type="term" value="F:oxidoreductase activity, acting on CH or CH2 groups, NAD or NADP as acceptor"/>
    <property type="evidence" value="ECO:0007669"/>
    <property type="project" value="UniProtKB-UniRule"/>
</dbReference>
<evidence type="ECO:0000256" key="2">
    <source>
        <dbReference type="ARBA" id="ARBA00022490"/>
    </source>
</evidence>
<dbReference type="PIRSF" id="PIRSF000161">
    <property type="entry name" value="DHPR"/>
    <property type="match status" value="1"/>
</dbReference>
<dbReference type="PANTHER" id="PTHR20836">
    <property type="entry name" value="DIHYDRODIPICOLINATE REDUCTASE"/>
    <property type="match status" value="1"/>
</dbReference>
<keyword evidence="3 13" id="KW-0028">Amino-acid biosynthesis</keyword>
<dbReference type="SUPFAM" id="SSF55347">
    <property type="entry name" value="Glyceraldehyde-3-phosphate dehydrogenase-like, C-terminal domain"/>
    <property type="match status" value="1"/>
</dbReference>
<keyword evidence="4 13" id="KW-0521">NADP</keyword>
<evidence type="ECO:0000259" key="14">
    <source>
        <dbReference type="Pfam" id="PF01113"/>
    </source>
</evidence>
<evidence type="ECO:0000256" key="8">
    <source>
        <dbReference type="ARBA" id="ARBA00023154"/>
    </source>
</evidence>
<dbReference type="GO" id="GO:0051287">
    <property type="term" value="F:NAD binding"/>
    <property type="evidence" value="ECO:0007669"/>
    <property type="project" value="UniProtKB-UniRule"/>
</dbReference>
<dbReference type="InterPro" id="IPR036291">
    <property type="entry name" value="NAD(P)-bd_dom_sf"/>
</dbReference>
<feature type="binding site" evidence="13">
    <location>
        <begin position="112"/>
        <end position="115"/>
    </location>
    <ligand>
        <name>NAD(+)</name>
        <dbReference type="ChEBI" id="CHEBI:57540"/>
    </ligand>
</feature>
<feature type="domain" description="Dihydrodipicolinate reductase C-terminal" evidence="15">
    <location>
        <begin position="118"/>
        <end position="253"/>
    </location>
</feature>
<evidence type="ECO:0000256" key="5">
    <source>
        <dbReference type="ARBA" id="ARBA00022915"/>
    </source>
</evidence>
<protein>
    <recommendedName>
        <fullName evidence="10 13">4-hydroxy-tetrahydrodipicolinate reductase</fullName>
        <shortName evidence="13">HTPA reductase</shortName>
        <ecNumber evidence="10 13">1.17.1.8</ecNumber>
    </recommendedName>
</protein>
<dbReference type="HAMAP" id="MF_00102">
    <property type="entry name" value="DapB"/>
    <property type="match status" value="1"/>
</dbReference>
<comment type="caution">
    <text evidence="16">The sequence shown here is derived from an EMBL/GenBank/DDBJ whole genome shotgun (WGS) entry which is preliminary data.</text>
</comment>
<evidence type="ECO:0000256" key="3">
    <source>
        <dbReference type="ARBA" id="ARBA00022605"/>
    </source>
</evidence>
<dbReference type="PANTHER" id="PTHR20836:SF0">
    <property type="entry name" value="4-HYDROXY-TETRAHYDRODIPICOLINATE REDUCTASE 1, CHLOROPLASTIC-RELATED"/>
    <property type="match status" value="1"/>
</dbReference>
<dbReference type="FunFam" id="3.30.360.10:FF:000004">
    <property type="entry name" value="4-hydroxy-tetrahydrodipicolinate reductase"/>
    <property type="match status" value="1"/>
</dbReference>
<dbReference type="GO" id="GO:0009089">
    <property type="term" value="P:lysine biosynthetic process via diaminopimelate"/>
    <property type="evidence" value="ECO:0007669"/>
    <property type="project" value="UniProtKB-UniRule"/>
</dbReference>
<keyword evidence="6 13" id="KW-0560">Oxidoreductase</keyword>
<evidence type="ECO:0000313" key="17">
    <source>
        <dbReference type="Proteomes" id="UP000733611"/>
    </source>
</evidence>
<sequence length="258" mass="27539">MLKICVVGLSGRMGHSLFDCCQGLEGLKIVSGVAKNDTPMPVGFNGDVVENVNALKEAPDIFIDFSRPDCSLTVLDYAKAHNCRVVLGTTGFDEDGKSKIVSTSHSVPIVFAANFSVGVNVSLALIKRTAAIMQDADLEIYEAHHRYKVDAPSGTALAMGEAAAEARGVNLKDVMVEGRHGITGVRKYGTIGFSSVRGGDVVGEHKAMFLSDGERVVIEHVATSRATFARGALRAAEWLSQKKPGLYTMNEVLGLDKL</sequence>
<reference evidence="16" key="2">
    <citation type="submission" date="2021-04" db="EMBL/GenBank/DDBJ databases">
        <authorList>
            <person name="Gilroy R."/>
        </authorList>
    </citation>
    <scope>NUCLEOTIDE SEQUENCE</scope>
    <source>
        <strain evidence="16">378</strain>
    </source>
</reference>
<feature type="binding site" evidence="13">
    <location>
        <begin position="154"/>
        <end position="155"/>
    </location>
    <ligand>
        <name>(S)-2,3,4,5-tetrahydrodipicolinate</name>
        <dbReference type="ChEBI" id="CHEBI:16845"/>
    </ligand>
</feature>
<evidence type="ECO:0000256" key="4">
    <source>
        <dbReference type="ARBA" id="ARBA00022857"/>
    </source>
</evidence>
<proteinExistence type="inferred from homology"/>
<dbReference type="AlphaFoldDB" id="A0A948TFI7"/>
<feature type="active site" description="Proton donor/acceptor" evidence="13">
    <location>
        <position position="144"/>
    </location>
</feature>
<comment type="catalytic activity">
    <reaction evidence="12 13">
        <text>(S)-2,3,4,5-tetrahydrodipicolinate + NAD(+) + H2O = (2S,4S)-4-hydroxy-2,3,4,5-tetrahydrodipicolinate + NADH + H(+)</text>
        <dbReference type="Rhea" id="RHEA:35323"/>
        <dbReference type="ChEBI" id="CHEBI:15377"/>
        <dbReference type="ChEBI" id="CHEBI:15378"/>
        <dbReference type="ChEBI" id="CHEBI:16845"/>
        <dbReference type="ChEBI" id="CHEBI:57540"/>
        <dbReference type="ChEBI" id="CHEBI:57945"/>
        <dbReference type="ChEBI" id="CHEBI:67139"/>
        <dbReference type="EC" id="1.17.1.8"/>
    </reaction>
</comment>